<dbReference type="SMART" id="SM00703">
    <property type="entry name" value="NRF"/>
    <property type="match status" value="1"/>
</dbReference>
<sequence>MRAHSAVSELSKILFDVGEEKCPEVNSTHYTELPPVFVSVSGCSTQSDQVLLDAKEDSSVIGRNLFDQDLYENSLDSELCDRQLSLLFANVTHALPFLDAGMRLPRGILEGNLVDLGNYHQCLAIRQQVEDTTVEGKYCSITIPLDQQANVLELLSLGELPLLSEELLNKIKEYALIKKEIQILTQSDDGNFRISDDLSIFSVVGITLAFCIPKSCSTQQALGLLADKLEFTENYCRLPGDKMNTPADYVTLSIFSLIGILVLVSTCYDLVHSFFLKKDPKEKSTLYSSFSVYTNTQRLLTFKAGADSLDCLDGIRAITIFWVIVGHTHSTAALFPIQNPLSVLEVFKCLLLVAANAKRNLDPISSSKCGHVPDDERSTLFVHGRQESY</sequence>
<gene>
    <name evidence="2" type="primary">nrf-6</name>
    <name evidence="2" type="ORF">EVAR_14665_1</name>
</gene>
<keyword evidence="3" id="KW-1185">Reference proteome</keyword>
<evidence type="ECO:0000259" key="1">
    <source>
        <dbReference type="SMART" id="SM00703"/>
    </source>
</evidence>
<dbReference type="EMBL" id="BGZK01000118">
    <property type="protein sequence ID" value="GBP20416.1"/>
    <property type="molecule type" value="Genomic_DNA"/>
</dbReference>
<reference evidence="2 3" key="1">
    <citation type="journal article" date="2019" name="Commun. Biol.">
        <title>The bagworm genome reveals a unique fibroin gene that provides high tensile strength.</title>
        <authorList>
            <person name="Kono N."/>
            <person name="Nakamura H."/>
            <person name="Ohtoshi R."/>
            <person name="Tomita M."/>
            <person name="Numata K."/>
            <person name="Arakawa K."/>
        </authorList>
    </citation>
    <scope>NUCLEOTIDE SEQUENCE [LARGE SCALE GENOMIC DNA]</scope>
</reference>
<accession>A0A4C1U3L4</accession>
<dbReference type="PANTHER" id="PTHR11161:SF0">
    <property type="entry name" value="O-ACYLTRANSFERASE LIKE PROTEIN"/>
    <property type="match status" value="1"/>
</dbReference>
<comment type="caution">
    <text evidence="2">The sequence shown here is derived from an EMBL/GenBank/DDBJ whole genome shotgun (WGS) entry which is preliminary data.</text>
</comment>
<dbReference type="PANTHER" id="PTHR11161">
    <property type="entry name" value="O-ACYLTRANSFERASE"/>
    <property type="match status" value="1"/>
</dbReference>
<dbReference type="InterPro" id="IPR052728">
    <property type="entry name" value="O2_lipid_transport_reg"/>
</dbReference>
<protein>
    <submittedName>
        <fullName evidence="2">Nose resistant to fluoxetine protein 6</fullName>
    </submittedName>
</protein>
<name>A0A4C1U3L4_EUMVA</name>
<dbReference type="Pfam" id="PF20146">
    <property type="entry name" value="NRF"/>
    <property type="match status" value="1"/>
</dbReference>
<dbReference type="InterPro" id="IPR006621">
    <property type="entry name" value="Nose-resist-to-fluoxetine_N"/>
</dbReference>
<evidence type="ECO:0000313" key="3">
    <source>
        <dbReference type="Proteomes" id="UP000299102"/>
    </source>
</evidence>
<proteinExistence type="predicted"/>
<dbReference type="AlphaFoldDB" id="A0A4C1U3L4"/>
<dbReference type="Proteomes" id="UP000299102">
    <property type="component" value="Unassembled WGS sequence"/>
</dbReference>
<organism evidence="2 3">
    <name type="scientific">Eumeta variegata</name>
    <name type="common">Bagworm moth</name>
    <name type="synonym">Eumeta japonica</name>
    <dbReference type="NCBI Taxonomy" id="151549"/>
    <lineage>
        <taxon>Eukaryota</taxon>
        <taxon>Metazoa</taxon>
        <taxon>Ecdysozoa</taxon>
        <taxon>Arthropoda</taxon>
        <taxon>Hexapoda</taxon>
        <taxon>Insecta</taxon>
        <taxon>Pterygota</taxon>
        <taxon>Neoptera</taxon>
        <taxon>Endopterygota</taxon>
        <taxon>Lepidoptera</taxon>
        <taxon>Glossata</taxon>
        <taxon>Ditrysia</taxon>
        <taxon>Tineoidea</taxon>
        <taxon>Psychidae</taxon>
        <taxon>Oiketicinae</taxon>
        <taxon>Eumeta</taxon>
    </lineage>
</organism>
<dbReference type="OrthoDB" id="118951at2759"/>
<evidence type="ECO:0000313" key="2">
    <source>
        <dbReference type="EMBL" id="GBP20416.1"/>
    </source>
</evidence>
<feature type="domain" description="Nose resistant-to-fluoxetine protein N-terminal" evidence="1">
    <location>
        <begin position="77"/>
        <end position="238"/>
    </location>
</feature>